<dbReference type="Pfam" id="PF01026">
    <property type="entry name" value="TatD_DNase"/>
    <property type="match status" value="1"/>
</dbReference>
<proteinExistence type="inferred from homology"/>
<dbReference type="InterPro" id="IPR050891">
    <property type="entry name" value="TatD-type_Hydrolase"/>
</dbReference>
<dbReference type="OrthoDB" id="6079689at2759"/>
<dbReference type="GO" id="GO:0005829">
    <property type="term" value="C:cytosol"/>
    <property type="evidence" value="ECO:0007669"/>
    <property type="project" value="TreeGrafter"/>
</dbReference>
<organism evidence="6 7">
    <name type="scientific">Ceratobasidium theobromae</name>
    <dbReference type="NCBI Taxonomy" id="1582974"/>
    <lineage>
        <taxon>Eukaryota</taxon>
        <taxon>Fungi</taxon>
        <taxon>Dikarya</taxon>
        <taxon>Basidiomycota</taxon>
        <taxon>Agaricomycotina</taxon>
        <taxon>Agaricomycetes</taxon>
        <taxon>Cantharellales</taxon>
        <taxon>Ceratobasidiaceae</taxon>
        <taxon>Ceratobasidium</taxon>
    </lineage>
</organism>
<dbReference type="InterPro" id="IPR032466">
    <property type="entry name" value="Metal_Hydrolase"/>
</dbReference>
<feature type="compositionally biased region" description="Polar residues" evidence="5">
    <location>
        <begin position="984"/>
        <end position="999"/>
    </location>
</feature>
<dbReference type="Gene3D" id="3.20.20.140">
    <property type="entry name" value="Metal-dependent hydrolases"/>
    <property type="match status" value="1"/>
</dbReference>
<dbReference type="AlphaFoldDB" id="A0A5N5QI47"/>
<feature type="region of interest" description="Disordered" evidence="5">
    <location>
        <begin position="952"/>
        <end position="1043"/>
    </location>
</feature>
<protein>
    <submittedName>
        <fullName evidence="6">TatD DNase family protein</fullName>
    </submittedName>
</protein>
<keyword evidence="4" id="KW-0378">Hydrolase</keyword>
<dbReference type="SUPFAM" id="SSF51556">
    <property type="entry name" value="Metallo-dependent hydrolases"/>
    <property type="match status" value="1"/>
</dbReference>
<gene>
    <name evidence="6" type="ORF">CTheo_5207</name>
</gene>
<feature type="compositionally biased region" description="Acidic residues" evidence="5">
    <location>
        <begin position="640"/>
        <end position="654"/>
    </location>
</feature>
<reference evidence="6 7" key="1">
    <citation type="journal article" date="2019" name="Fungal Biol. Biotechnol.">
        <title>Draft genome sequence of fastidious pathogen Ceratobasidium theobromae, which causes vascular-streak dieback in Theobroma cacao.</title>
        <authorList>
            <person name="Ali S.S."/>
            <person name="Asman A."/>
            <person name="Shao J."/>
            <person name="Firmansyah A.P."/>
            <person name="Susilo A.W."/>
            <person name="Rosmana A."/>
            <person name="McMahon P."/>
            <person name="Junaid M."/>
            <person name="Guest D."/>
            <person name="Kheng T.Y."/>
            <person name="Meinhardt L.W."/>
            <person name="Bailey B.A."/>
        </authorList>
    </citation>
    <scope>NUCLEOTIDE SEQUENCE [LARGE SCALE GENOMIC DNA]</scope>
    <source>
        <strain evidence="6 7">CT2</strain>
    </source>
</reference>
<dbReference type="GO" id="GO:0008296">
    <property type="term" value="F:3'-5'-DNA exonuclease activity"/>
    <property type="evidence" value="ECO:0007669"/>
    <property type="project" value="TreeGrafter"/>
</dbReference>
<dbReference type="Pfam" id="PF14223">
    <property type="entry name" value="Retrotran_gag_2"/>
    <property type="match status" value="1"/>
</dbReference>
<dbReference type="Proteomes" id="UP000383932">
    <property type="component" value="Unassembled WGS sequence"/>
</dbReference>
<dbReference type="PROSITE" id="PS01090">
    <property type="entry name" value="TATD_2"/>
    <property type="match status" value="1"/>
</dbReference>
<feature type="region of interest" description="Disordered" evidence="5">
    <location>
        <begin position="618"/>
        <end position="658"/>
    </location>
</feature>
<dbReference type="CDD" id="cd01310">
    <property type="entry name" value="TatD_DNAse"/>
    <property type="match status" value="1"/>
</dbReference>
<keyword evidence="3" id="KW-0479">Metal-binding</keyword>
<sequence>MAVLITLLTSDDLIDVLKRAKSAGVQSAVITGGSLHESGEALELAEQFGFYATVGCHPTRSSQFDAFKGGPAAYLERLDQLIASHLTGKGRCVAVGECGLDYDRLHFSDAETQRRHFRSQLALAKKYHLPLFLHVRTAHEDFVNILKGEGFGDDGGRAVGGRGGVVHSFTGRTKEMKELVAMGFHIRHCKWMFDKNGSKFSNDQIYAPWCTMTSTHSSRAHLNTLPSNLRELYFPPTSLPEKFVEGRAVKGRNEPCTVGGVAWVVASLHNCELIDVSRAAWNNSIEMYNLHELMDDEYHKDIVARGTQQVPPGQSEELCVVDGVEAKEATTLDPKQKKIKALQKKLRAIEELKTRRDNGDKLELTQLQKINGEADLLKELKEVEGGLDPLSGVIKRKTATPILSRESSSTTTYVLYYFSSTDSPDPTPLVTPDAPNFPPLGYSKSPGPDIPVMTCNAPHLTLGSTVLRSPPPKPALMIQSVQPIRPSAILLVPEPQAELALSPPDWDDQDRNRVLNSSRSREVSANGRVRELSSGRTQAIGVVRKMLEEMRVSPAPSPSPTRSDFGRALSPAPQILLSVSAPAVVDRDRNGTWSPLDVYVPPAKQNQLQAVTTASAINLSPSDHGDARLSNSVPRVSITGDDESSSEDEPEDQDDAAKASKKKSIWVCIHEAVGTVERLVGPNWVSWSFWLRRKVNSANKRVWGHVNGSCLRPNSDDVLADELNEWDKEEAAIYCALIGSLDFNIIDPQVRACTTAKEVWDRLELLYREKPTPEACAASLTRELSQAAYFEGEDLEKHLNRLVEINDELKCGPYPISLELAKHFVLNSLPNSILKHGAPLRTKSHLSIREVCDEILEIGIQVLGDRCKLLKDRPSGPTYAAERQVGASLPFDLRHYKYTGDGILSDGGLYTRSRRTCAACLARGHKAYGPDCPQTDARLGLWGYQKYAVRPNMERGRGGREASATRQTQEQGQGPALGGLSGRATPNNGANSRPYTNSEWRGRTSGRMTPGDVSRTPSVGRGGGDKVGIVSSKPSAFELNSWR</sequence>
<evidence type="ECO:0000256" key="3">
    <source>
        <dbReference type="ARBA" id="ARBA00022723"/>
    </source>
</evidence>
<dbReference type="GO" id="GO:0046872">
    <property type="term" value="F:metal ion binding"/>
    <property type="evidence" value="ECO:0007669"/>
    <property type="project" value="UniProtKB-KW"/>
</dbReference>
<evidence type="ECO:0000256" key="4">
    <source>
        <dbReference type="ARBA" id="ARBA00022801"/>
    </source>
</evidence>
<dbReference type="InterPro" id="IPR018228">
    <property type="entry name" value="DNase_TatD-rel_CS"/>
</dbReference>
<dbReference type="PANTHER" id="PTHR10060">
    <property type="entry name" value="TATD FAMILY DEOXYRIBONUCLEASE"/>
    <property type="match status" value="1"/>
</dbReference>
<evidence type="ECO:0000313" key="6">
    <source>
        <dbReference type="EMBL" id="KAB5591334.1"/>
    </source>
</evidence>
<evidence type="ECO:0000313" key="7">
    <source>
        <dbReference type="Proteomes" id="UP000383932"/>
    </source>
</evidence>
<comment type="similarity">
    <text evidence="1">Belongs to the metallo-dependent hydrolases superfamily. TatD-type hydrolase family.</text>
</comment>
<dbReference type="PANTHER" id="PTHR10060:SF15">
    <property type="entry name" value="DEOXYRIBONUCLEASE TATDN1"/>
    <property type="match status" value="1"/>
</dbReference>
<keyword evidence="7" id="KW-1185">Reference proteome</keyword>
<evidence type="ECO:0000256" key="1">
    <source>
        <dbReference type="ARBA" id="ARBA00009275"/>
    </source>
</evidence>
<evidence type="ECO:0000256" key="5">
    <source>
        <dbReference type="SAM" id="MobiDB-lite"/>
    </source>
</evidence>
<keyword evidence="2" id="KW-0540">Nuclease</keyword>
<dbReference type="InterPro" id="IPR001130">
    <property type="entry name" value="TatD-like"/>
</dbReference>
<evidence type="ECO:0000256" key="2">
    <source>
        <dbReference type="ARBA" id="ARBA00022722"/>
    </source>
</evidence>
<dbReference type="EMBL" id="SSOP01000110">
    <property type="protein sequence ID" value="KAB5591334.1"/>
    <property type="molecule type" value="Genomic_DNA"/>
</dbReference>
<comment type="caution">
    <text evidence="6">The sequence shown here is derived from an EMBL/GenBank/DDBJ whole genome shotgun (WGS) entry which is preliminary data.</text>
</comment>
<name>A0A5N5QI47_9AGAM</name>
<accession>A0A5N5QI47</accession>